<gene>
    <name evidence="2" type="ORF">OIU84_018574</name>
</gene>
<sequence>MTLSYTLSSSTGNIISPDTRVLHSSHFNPPRNRFSFFSSETSLFKRETFPFKPQQQQPPKSFLPILRLDSSKPAHPFASLSSYAEAGGEEEEERRDSNRETARNGKKEGRCVSWNGSGLRYILKNSLCYINIDSICCSQCSLMYEDFGDGSGLERPSSYHM</sequence>
<evidence type="ECO:0000313" key="3">
    <source>
        <dbReference type="Proteomes" id="UP001162972"/>
    </source>
</evidence>
<accession>A0AAD6KX28</accession>
<proteinExistence type="predicted"/>
<dbReference type="EMBL" id="JAPFFJ010000003">
    <property type="protein sequence ID" value="KAJ6431103.1"/>
    <property type="molecule type" value="Genomic_DNA"/>
</dbReference>
<organism evidence="2 3">
    <name type="scientific">Salix udensis</name>
    <dbReference type="NCBI Taxonomy" id="889485"/>
    <lineage>
        <taxon>Eukaryota</taxon>
        <taxon>Viridiplantae</taxon>
        <taxon>Streptophyta</taxon>
        <taxon>Embryophyta</taxon>
        <taxon>Tracheophyta</taxon>
        <taxon>Spermatophyta</taxon>
        <taxon>Magnoliopsida</taxon>
        <taxon>eudicotyledons</taxon>
        <taxon>Gunneridae</taxon>
        <taxon>Pentapetalae</taxon>
        <taxon>rosids</taxon>
        <taxon>fabids</taxon>
        <taxon>Malpighiales</taxon>
        <taxon>Salicaceae</taxon>
        <taxon>Saliceae</taxon>
        <taxon>Salix</taxon>
    </lineage>
</organism>
<evidence type="ECO:0000313" key="2">
    <source>
        <dbReference type="EMBL" id="KAJ6431103.1"/>
    </source>
</evidence>
<protein>
    <submittedName>
        <fullName evidence="2">Uncharacterized protein</fullName>
    </submittedName>
</protein>
<name>A0AAD6KX28_9ROSI</name>
<evidence type="ECO:0000256" key="1">
    <source>
        <dbReference type="SAM" id="MobiDB-lite"/>
    </source>
</evidence>
<dbReference type="Proteomes" id="UP001162972">
    <property type="component" value="Chromosome 10"/>
</dbReference>
<feature type="region of interest" description="Disordered" evidence="1">
    <location>
        <begin position="73"/>
        <end position="108"/>
    </location>
</feature>
<dbReference type="AlphaFoldDB" id="A0AAD6KX28"/>
<reference evidence="2 3" key="1">
    <citation type="journal article" date="2023" name="Int. J. Mol. Sci.">
        <title>De Novo Assembly and Annotation of 11 Diverse Shrub Willow (Salix) Genomes Reveals Novel Gene Organization in Sex-Linked Regions.</title>
        <authorList>
            <person name="Hyden B."/>
            <person name="Feng K."/>
            <person name="Yates T.B."/>
            <person name="Jawdy S."/>
            <person name="Cereghino C."/>
            <person name="Smart L.B."/>
            <person name="Muchero W."/>
        </authorList>
    </citation>
    <scope>NUCLEOTIDE SEQUENCE [LARGE SCALE GENOMIC DNA]</scope>
    <source>
        <tissue evidence="2">Shoot tip</tissue>
    </source>
</reference>
<comment type="caution">
    <text evidence="2">The sequence shown here is derived from an EMBL/GenBank/DDBJ whole genome shotgun (WGS) entry which is preliminary data.</text>
</comment>
<feature type="compositionally biased region" description="Basic and acidic residues" evidence="1">
    <location>
        <begin position="94"/>
        <end position="108"/>
    </location>
</feature>
<keyword evidence="3" id="KW-1185">Reference proteome</keyword>